<accession>A0AAN9KLI9</accession>
<name>A0AAN9KLI9_CLITE</name>
<keyword evidence="2" id="KW-1185">Reference proteome</keyword>
<gene>
    <name evidence="1" type="ORF">RJT34_04190</name>
</gene>
<protein>
    <submittedName>
        <fullName evidence="1">Uncharacterized protein</fullName>
    </submittedName>
</protein>
<dbReference type="EMBL" id="JAYKXN010000001">
    <property type="protein sequence ID" value="KAK7319469.1"/>
    <property type="molecule type" value="Genomic_DNA"/>
</dbReference>
<dbReference type="AlphaFoldDB" id="A0AAN9KLI9"/>
<evidence type="ECO:0000313" key="2">
    <source>
        <dbReference type="Proteomes" id="UP001359559"/>
    </source>
</evidence>
<comment type="caution">
    <text evidence="1">The sequence shown here is derived from an EMBL/GenBank/DDBJ whole genome shotgun (WGS) entry which is preliminary data.</text>
</comment>
<proteinExistence type="predicted"/>
<evidence type="ECO:0000313" key="1">
    <source>
        <dbReference type="EMBL" id="KAK7319469.1"/>
    </source>
</evidence>
<organism evidence="1 2">
    <name type="scientific">Clitoria ternatea</name>
    <name type="common">Butterfly pea</name>
    <dbReference type="NCBI Taxonomy" id="43366"/>
    <lineage>
        <taxon>Eukaryota</taxon>
        <taxon>Viridiplantae</taxon>
        <taxon>Streptophyta</taxon>
        <taxon>Embryophyta</taxon>
        <taxon>Tracheophyta</taxon>
        <taxon>Spermatophyta</taxon>
        <taxon>Magnoliopsida</taxon>
        <taxon>eudicotyledons</taxon>
        <taxon>Gunneridae</taxon>
        <taxon>Pentapetalae</taxon>
        <taxon>rosids</taxon>
        <taxon>fabids</taxon>
        <taxon>Fabales</taxon>
        <taxon>Fabaceae</taxon>
        <taxon>Papilionoideae</taxon>
        <taxon>50 kb inversion clade</taxon>
        <taxon>NPAAA clade</taxon>
        <taxon>indigoferoid/millettioid clade</taxon>
        <taxon>Phaseoleae</taxon>
        <taxon>Clitoria</taxon>
    </lineage>
</organism>
<sequence length="87" mass="9502">MARVSAGNMKLRNCPQGLELELVEEEGGKKLNEPEGIDGKLGMLTSGEGKLGRPGKFEGAKSFLLAWTLPMLLETVKAMKKAKKMKR</sequence>
<reference evidence="1 2" key="1">
    <citation type="submission" date="2024-01" db="EMBL/GenBank/DDBJ databases">
        <title>The genomes of 5 underutilized Papilionoideae crops provide insights into root nodulation and disease resistance.</title>
        <authorList>
            <person name="Yuan L."/>
        </authorList>
    </citation>
    <scope>NUCLEOTIDE SEQUENCE [LARGE SCALE GENOMIC DNA]</scope>
    <source>
        <strain evidence="1">LY-2023</strain>
        <tissue evidence="1">Leaf</tissue>
    </source>
</reference>
<dbReference type="Proteomes" id="UP001359559">
    <property type="component" value="Unassembled WGS sequence"/>
</dbReference>